<feature type="transmembrane region" description="Helical" evidence="1">
    <location>
        <begin position="70"/>
        <end position="93"/>
    </location>
</feature>
<dbReference type="InterPro" id="IPR055396">
    <property type="entry name" value="DUF7088"/>
</dbReference>
<organism evidence="4 5">
    <name type="scientific">Gloeomargarita lithophora Alchichica-D10</name>
    <dbReference type="NCBI Taxonomy" id="1188229"/>
    <lineage>
        <taxon>Bacteria</taxon>
        <taxon>Bacillati</taxon>
        <taxon>Cyanobacteriota</taxon>
        <taxon>Cyanophyceae</taxon>
        <taxon>Gloeomargaritales</taxon>
        <taxon>Gloeomargaritaceae</taxon>
        <taxon>Gloeomargarita</taxon>
    </lineage>
</organism>
<evidence type="ECO:0000313" key="4">
    <source>
        <dbReference type="EMBL" id="APB33591.1"/>
    </source>
</evidence>
<keyword evidence="5" id="KW-1185">Reference proteome</keyword>
<dbReference type="Pfam" id="PF23357">
    <property type="entry name" value="DUF7088"/>
    <property type="match status" value="1"/>
</dbReference>
<dbReference type="InterPro" id="IPR019196">
    <property type="entry name" value="ABC_transp_unknown"/>
</dbReference>
<accession>A0A1J0ACE1</accession>
<evidence type="ECO:0000259" key="3">
    <source>
        <dbReference type="Pfam" id="PF23357"/>
    </source>
</evidence>
<proteinExistence type="predicted"/>
<dbReference type="RefSeq" id="WP_071454154.1">
    <property type="nucleotide sequence ID" value="NZ_CP017675.1"/>
</dbReference>
<dbReference type="Proteomes" id="UP000180235">
    <property type="component" value="Chromosome"/>
</dbReference>
<protein>
    <submittedName>
        <fullName evidence="4">ABC-type uncharacterized transport system involved in gliding motility, auxiliary component</fullName>
    </submittedName>
</protein>
<reference evidence="4 5" key="1">
    <citation type="submission" date="2016-10" db="EMBL/GenBank/DDBJ databases">
        <title>Description of Gloeomargarita lithophora gen. nov., sp. nov., a thylakoid-bearing basal-branching cyanobacterium with intracellular carbonates, and proposal for Gloeomargaritales ord. nov.</title>
        <authorList>
            <person name="Moreira D."/>
            <person name="Tavera R."/>
            <person name="Benzerara K."/>
            <person name="Skouri-Panet F."/>
            <person name="Couradeau E."/>
            <person name="Gerard E."/>
            <person name="Loussert C."/>
            <person name="Novelo E."/>
            <person name="Zivanovic Y."/>
            <person name="Lopez-Garcia P."/>
        </authorList>
    </citation>
    <scope>NUCLEOTIDE SEQUENCE [LARGE SCALE GENOMIC DNA]</scope>
    <source>
        <strain evidence="4 5">D10</strain>
    </source>
</reference>
<evidence type="ECO:0000313" key="5">
    <source>
        <dbReference type="Proteomes" id="UP000180235"/>
    </source>
</evidence>
<dbReference type="PANTHER" id="PTHR12969">
    <property type="entry name" value="NGD5/OSM-6/IFT52"/>
    <property type="match status" value="1"/>
</dbReference>
<dbReference type="KEGG" id="glt:GlitD10_1271"/>
<keyword evidence="1" id="KW-0472">Membrane</keyword>
<evidence type="ECO:0000256" key="1">
    <source>
        <dbReference type="SAM" id="Phobius"/>
    </source>
</evidence>
<dbReference type="Gene3D" id="3.40.50.880">
    <property type="match status" value="1"/>
</dbReference>
<dbReference type="AlphaFoldDB" id="A0A1J0ACE1"/>
<dbReference type="SUPFAM" id="SSF52317">
    <property type="entry name" value="Class I glutamine amidotransferase-like"/>
    <property type="match status" value="1"/>
</dbReference>
<keyword evidence="1" id="KW-1133">Transmembrane helix</keyword>
<evidence type="ECO:0000259" key="2">
    <source>
        <dbReference type="Pfam" id="PF09822"/>
    </source>
</evidence>
<dbReference type="InterPro" id="IPR029062">
    <property type="entry name" value="Class_I_gatase-like"/>
</dbReference>
<dbReference type="Pfam" id="PF09822">
    <property type="entry name" value="ABC_transp_aux"/>
    <property type="match status" value="1"/>
</dbReference>
<feature type="transmembrane region" description="Helical" evidence="1">
    <location>
        <begin position="12"/>
        <end position="31"/>
    </location>
</feature>
<name>A0A1J0ACE1_9CYAN</name>
<feature type="domain" description="DUF7088" evidence="3">
    <location>
        <begin position="100"/>
        <end position="169"/>
    </location>
</feature>
<gene>
    <name evidence="4" type="ORF">GlitD10_1271</name>
</gene>
<feature type="transmembrane region" description="Helical" evidence="1">
    <location>
        <begin position="37"/>
        <end position="58"/>
    </location>
</feature>
<dbReference type="OrthoDB" id="501439at2"/>
<dbReference type="STRING" id="1188229.GlitD10_1271"/>
<dbReference type="InterPro" id="IPR039975">
    <property type="entry name" value="IFT52"/>
</dbReference>
<keyword evidence="1" id="KW-0812">Transmembrane</keyword>
<feature type="transmembrane region" description="Helical" evidence="1">
    <location>
        <begin position="471"/>
        <end position="496"/>
    </location>
</feature>
<sequence>MNRVVKVFRNHWPAWVGIALVTAGVVIALVGPKNQPWGGLLLGAGVALLGYALFRLPLWDKRALAVGGNVVLRTLAVLVILGLVNFLAVQYPYKFDLSANQRFTLAPESQKLVQTLKQPVRVIVFDQQITPPTRQLLENYRKVAGDKFSFEVIDPRSNPVKAQDFGVQGFGEVYLESGQRRERLRDQLTEANLSNGIVRLTQAKQGNVAFLQGHGERPLEPGQRGSFSQALAALQARNFNVQPLNLAETGQVPQGTNVVIVAGSQQPLLAPEARALEQFIKNGGGVLLLLDPLEAAKNDRGLNQLLAQAGVKLDGRFVVSNTEIIQGAGRGVAVTTRYAEHPITQDFGQSLALFPLAQAVDLVGEGEKNGVPLFLTGRGIWAESNTKEEPIFDPQTDREGPLPIGVAVNVGKGRLVVIGDSEFAADGLFNLQRNGDVFLNSVNWLAQNESQPLSIRSKDPTNRRLNIATPLATTITLLALIGLPGGALVAAAVVWWRRR</sequence>
<dbReference type="EMBL" id="CP017675">
    <property type="protein sequence ID" value="APB33591.1"/>
    <property type="molecule type" value="Genomic_DNA"/>
</dbReference>
<dbReference type="PANTHER" id="PTHR12969:SF7">
    <property type="entry name" value="INTRAFLAGELLAR TRANSPORT PROTEIN 52 HOMOLOG"/>
    <property type="match status" value="1"/>
</dbReference>
<feature type="domain" description="ABC-type uncharacterised transport system" evidence="2">
    <location>
        <begin position="207"/>
        <end position="428"/>
    </location>
</feature>